<gene>
    <name evidence="8" type="ORF">SAMN04488008_1014</name>
</gene>
<evidence type="ECO:0000256" key="1">
    <source>
        <dbReference type="ARBA" id="ARBA00004613"/>
    </source>
</evidence>
<evidence type="ECO:0000256" key="6">
    <source>
        <dbReference type="SAM" id="SignalP"/>
    </source>
</evidence>
<organism evidence="8 9">
    <name type="scientific">Maribacter orientalis</name>
    <dbReference type="NCBI Taxonomy" id="228957"/>
    <lineage>
        <taxon>Bacteria</taxon>
        <taxon>Pseudomonadati</taxon>
        <taxon>Bacteroidota</taxon>
        <taxon>Flavobacteriia</taxon>
        <taxon>Flavobacteriales</taxon>
        <taxon>Flavobacteriaceae</taxon>
        <taxon>Maribacter</taxon>
    </lineage>
</organism>
<dbReference type="Pfam" id="PF13573">
    <property type="entry name" value="SprB"/>
    <property type="match status" value="2"/>
</dbReference>
<protein>
    <submittedName>
        <fullName evidence="8">Conserved repeat domain-containing protein</fullName>
    </submittedName>
</protein>
<dbReference type="Pfam" id="PF02494">
    <property type="entry name" value="HYR"/>
    <property type="match status" value="1"/>
</dbReference>
<evidence type="ECO:0000256" key="3">
    <source>
        <dbReference type="ARBA" id="ARBA00022729"/>
    </source>
</evidence>
<dbReference type="Proteomes" id="UP000198990">
    <property type="component" value="Unassembled WGS sequence"/>
</dbReference>
<dbReference type="EMBL" id="FNZN01000001">
    <property type="protein sequence ID" value="SEK19025.1"/>
    <property type="molecule type" value="Genomic_DNA"/>
</dbReference>
<evidence type="ECO:0000259" key="7">
    <source>
        <dbReference type="PROSITE" id="PS50825"/>
    </source>
</evidence>
<reference evidence="9" key="1">
    <citation type="submission" date="2016-10" db="EMBL/GenBank/DDBJ databases">
        <authorList>
            <person name="Varghese N."/>
            <person name="Submissions S."/>
        </authorList>
    </citation>
    <scope>NUCLEOTIDE SEQUENCE [LARGE SCALE GENOMIC DNA]</scope>
    <source>
        <strain evidence="9">DSM 16471</strain>
    </source>
</reference>
<sequence length="1872" mass="197070">MREITLLFTLLFTLNTAIAQTTLSAGDIAFVGLNTDGATDADDNFAFILLKDIDAATQIIFTDRGWSDATGFSSFPGDGEFTWTSGTARTAGEVIVLDFSNLSPPAASFTVAGDQLFAIQGSIASPTFISGLHFNVVTGVTDDSNWDGNATSSTTSALPDALTTGDTAVRLTGPGGVEQDNFQFSCGIAGCPLSGTPEQIRAIVHNLANWVGNNDTVYPGTVDASLGTPTIGTIDNMPPVITCPPDQTLMVDANCNTLVPDYTGLVTATDDVTASPTITQSPPVGSTFNGTGNTVITFTATDEAGNSSTCNMRLSIEDNKAPTPICINGLTVTLDATTGMQTIFATDFIASPITDPCGEVTYTISRATVDPNFDVRSPSLTLNCDDEETTLVRVWAEDVNGNSDYCETYVLVDKSQFNCPILPVVTCPADVTVNAGDPTDPSFTGLATATGGVGTVVITWSNGVALDGKITRTWTATDEQSNTSSCVQIITVEPLRVDLELEMSVNNATPNVGDPVTFTVVVTNQGPSAATGVEVTDQLPSGYIYAGFTTTQGSYNNGTGLWTLGSLAANGNATLTLTATVNVSGNYMNLAEVTAQNENDIDSTPNNGVDTNVDGNVVDDPGDEDDGDGAITAPLAIISGKVFVDFNFNGIRDAGEPGFGNSVVGLKDKNGSVIATTATDGNGDYQYFVNPGEYKVQFPLPTSYVFSPKDVGGDDSIDSDADAGLNGDTQAIVVGPGENRQNVDAGITPSGSLIDLELDVATLNPTPVVSGGIVNYRYTLTNKGPSTATGIEVEVIFPTGINAITSSFPAGTDFNFTTKIWSIPSFAAGITRTLVVAGKVNGNGDYVTLAEVIAHNEIDVDSSPNNGVDTDGDGNVIDDPNDEDDGDAETVTPIDNDPPVAVCQNFMVQLDNNGNAMVSVTDIDNGSTDNGAIVSYGVRRSVARMFDQNVTPDAIFGSGNANGGFTVNQTGSAELGLRAKVRYPSPQNTFNSNGDGTYSHLAGAGTPASRALWNFEWSVNTDPAGTAGTKLDGLTYEMGMDFDPSIGTDYFVFDPINQPVADHAIGTNMTVNGGGTTATDPASYAGLLAANNVAQNSWNLDFFNEAAAKTFDPTVDGTYEVYLKAFDGSGAKVGETKITVIVGNGGAPGMLPQSIDFTVADIGTNVVELVVADAAGNTAICTSTVTVKSACEIVIEVQPMDAEICAGDPLRFDVGAMGTESLSYQWQVDTGTGFEDLGAPSANSQLNFASMEIGGNGNQYRVVVTSDNGTPNDARDDCSATSEVATLTVNPLPMAEITGSSSYCHDGNGVVLDAGAGYTSYQWPTGETTRTITAVTGSYTVRVVNANGCASTSEAFVVTKNEELSCSITQDVLTTDHETMDGVATVNVTGGTGQFTYLWDNDETTQTATTLTYGMHSVTVTDSNGCETSCQIDIAKELYCWTNLVQNVSVRGGNDGAASVQGNGGYRPYTFKWADGSTKELNTALPVGTHYVTITDATGATSRCSITISEPTGGDCDSFLSTVEQDKLTTDHLTQDGVATVYPKGGTAPFTYLWENGETTQTATRLTYGLRSVTVTDANGCETVNQIDIAKELYCWINRNGNVGVHGGNDGSATVHGNGGYRPFTFRWDDGSTAQLNTNLGAGTHYVTITDATGATSRCSITITQPNEEVCDGVDNDGDGLVDEGFDRDGDGVADCFDICDKGDDHVDMDNDGIPDACDDDICIKVEKPMTECYQTAVWDQPTCSWIISGEKPLQPMTECYQTAEWNGTTCTWDIIDGQRPEMPMIECYQMAAWNTQTCSWDVIGDKPMEPMTECHQTAVWNSDNCLWDIIDGKPEMPLTLCYQTAVWSDQICGWEINGEKPMEPMTECYET</sequence>
<dbReference type="InterPro" id="IPR013783">
    <property type="entry name" value="Ig-like_fold"/>
</dbReference>
<dbReference type="Pfam" id="PF01345">
    <property type="entry name" value="DUF11"/>
    <property type="match status" value="2"/>
</dbReference>
<feature type="compositionally biased region" description="Acidic residues" evidence="5">
    <location>
        <begin position="879"/>
        <end position="888"/>
    </location>
</feature>
<feature type="non-terminal residue" evidence="8">
    <location>
        <position position="1872"/>
    </location>
</feature>
<dbReference type="PANTHER" id="PTHR34819:SF3">
    <property type="entry name" value="CELL SURFACE PROTEIN"/>
    <property type="match status" value="1"/>
</dbReference>
<keyword evidence="2" id="KW-0964">Secreted</keyword>
<dbReference type="OrthoDB" id="599464at2"/>
<dbReference type="RefSeq" id="WP_143057751.1">
    <property type="nucleotide sequence ID" value="NZ_FNZN01000001.1"/>
</dbReference>
<feature type="domain" description="HYR" evidence="7">
    <location>
        <begin position="234"/>
        <end position="318"/>
    </location>
</feature>
<evidence type="ECO:0000256" key="2">
    <source>
        <dbReference type="ARBA" id="ARBA00022525"/>
    </source>
</evidence>
<feature type="chain" id="PRO_5011593613" evidence="6">
    <location>
        <begin position="20"/>
        <end position="1872"/>
    </location>
</feature>
<dbReference type="Gene3D" id="2.60.40.740">
    <property type="match status" value="2"/>
</dbReference>
<accession>A0A1H7F751</accession>
<keyword evidence="9" id="KW-1185">Reference proteome</keyword>
<evidence type="ECO:0000256" key="4">
    <source>
        <dbReference type="ARBA" id="ARBA00022737"/>
    </source>
</evidence>
<dbReference type="PANTHER" id="PTHR34819">
    <property type="entry name" value="LARGE CYSTEINE-RICH PERIPLASMIC PROTEIN OMCB"/>
    <property type="match status" value="1"/>
</dbReference>
<dbReference type="InterPro" id="IPR003410">
    <property type="entry name" value="HYR_dom"/>
</dbReference>
<dbReference type="InterPro" id="IPR033764">
    <property type="entry name" value="Sdr_B"/>
</dbReference>
<dbReference type="GO" id="GO:0005576">
    <property type="term" value="C:extracellular region"/>
    <property type="evidence" value="ECO:0007669"/>
    <property type="project" value="UniProtKB-SubCell"/>
</dbReference>
<dbReference type="SUPFAM" id="SSF117074">
    <property type="entry name" value="Hypothetical protein PA1324"/>
    <property type="match status" value="1"/>
</dbReference>
<evidence type="ECO:0000313" key="9">
    <source>
        <dbReference type="Proteomes" id="UP000198990"/>
    </source>
</evidence>
<dbReference type="InterPro" id="IPR001434">
    <property type="entry name" value="OmcB-like_DUF11"/>
</dbReference>
<proteinExistence type="predicted"/>
<dbReference type="STRING" id="228957.SAMN04488008_1014"/>
<dbReference type="InterPro" id="IPR051172">
    <property type="entry name" value="Chlamydia_OmcB"/>
</dbReference>
<dbReference type="Pfam" id="PF17210">
    <property type="entry name" value="SdrD_B"/>
    <property type="match status" value="1"/>
</dbReference>
<name>A0A1H7F751_9FLAO</name>
<dbReference type="InterPro" id="IPR047589">
    <property type="entry name" value="DUF11_rpt"/>
</dbReference>
<feature type="signal peptide" evidence="6">
    <location>
        <begin position="1"/>
        <end position="19"/>
    </location>
</feature>
<evidence type="ECO:0000313" key="8">
    <source>
        <dbReference type="EMBL" id="SEK19025.1"/>
    </source>
</evidence>
<dbReference type="InterPro" id="IPR025667">
    <property type="entry name" value="SprB_repeat"/>
</dbReference>
<dbReference type="Gene3D" id="2.60.40.10">
    <property type="entry name" value="Immunoglobulins"/>
    <property type="match status" value="4"/>
</dbReference>
<dbReference type="PROSITE" id="PS50825">
    <property type="entry name" value="HYR"/>
    <property type="match status" value="1"/>
</dbReference>
<comment type="subcellular location">
    <subcellularLocation>
        <location evidence="1">Secreted</location>
    </subcellularLocation>
</comment>
<keyword evidence="3 6" id="KW-0732">Signal</keyword>
<keyword evidence="4" id="KW-0677">Repeat</keyword>
<evidence type="ECO:0000256" key="5">
    <source>
        <dbReference type="SAM" id="MobiDB-lite"/>
    </source>
</evidence>
<dbReference type="NCBIfam" id="TIGR01451">
    <property type="entry name" value="B_ant_repeat"/>
    <property type="match status" value="2"/>
</dbReference>
<feature type="region of interest" description="Disordered" evidence="5">
    <location>
        <begin position="859"/>
        <end position="896"/>
    </location>
</feature>